<evidence type="ECO:0000313" key="2">
    <source>
        <dbReference type="EMBL" id="ADE57755.1"/>
    </source>
</evidence>
<dbReference type="KEGG" id="aco:Amico_1639"/>
<protein>
    <submittedName>
        <fullName evidence="2">Branched-chain amino acid transport</fullName>
    </submittedName>
</protein>
<dbReference type="RefSeq" id="WP_013049017.1">
    <property type="nucleotide sequence ID" value="NC_014011.1"/>
</dbReference>
<dbReference type="EMBL" id="CP001997">
    <property type="protein sequence ID" value="ADE57755.1"/>
    <property type="molecule type" value="Genomic_DNA"/>
</dbReference>
<sequence length="101" mass="10957">MKSSLPLIAGMLLVTYIPRLCPFLALSEKRISPFMRKILFAIPYTALGVLIVRGIVESSSEMMMPTLAGIGTAALFSWFRGGLILSVLAAIFAAYVTLSLF</sequence>
<dbReference type="AlphaFoldDB" id="D5EGS3"/>
<evidence type="ECO:0000313" key="3">
    <source>
        <dbReference type="Proteomes" id="UP000002366"/>
    </source>
</evidence>
<feature type="transmembrane region" description="Helical" evidence="1">
    <location>
        <begin position="38"/>
        <end position="56"/>
    </location>
</feature>
<feature type="transmembrane region" description="Helical" evidence="1">
    <location>
        <begin position="6"/>
        <end position="26"/>
    </location>
</feature>
<dbReference type="HOGENOM" id="CLU_157896_2_2_0"/>
<organism evidence="2 3">
    <name type="scientific">Aminobacterium colombiense (strain DSM 12261 / ALA-1)</name>
    <dbReference type="NCBI Taxonomy" id="572547"/>
    <lineage>
        <taxon>Bacteria</taxon>
        <taxon>Thermotogati</taxon>
        <taxon>Synergistota</taxon>
        <taxon>Synergistia</taxon>
        <taxon>Synergistales</taxon>
        <taxon>Aminobacteriaceae</taxon>
        <taxon>Aminobacterium</taxon>
    </lineage>
</organism>
<gene>
    <name evidence="2" type="ordered locus">Amico_1639</name>
</gene>
<dbReference type="eggNOG" id="COG4392">
    <property type="taxonomic scope" value="Bacteria"/>
</dbReference>
<keyword evidence="1" id="KW-0812">Transmembrane</keyword>
<dbReference type="Pfam" id="PF05437">
    <property type="entry name" value="AzlD"/>
    <property type="match status" value="1"/>
</dbReference>
<reference evidence="2 3" key="1">
    <citation type="journal article" date="2010" name="Stand. Genomic Sci.">
        <title>Complete genome sequence of Aminobacterium colombiense type strain (ALA-1).</title>
        <authorList>
            <person name="Chertkov O."/>
            <person name="Sikorski J."/>
            <person name="Brambilla E."/>
            <person name="Lapidus A."/>
            <person name="Copeland A."/>
            <person name="Glavina Del Rio T."/>
            <person name="Nolan M."/>
            <person name="Lucas S."/>
            <person name="Tice H."/>
            <person name="Cheng J.F."/>
            <person name="Han C."/>
            <person name="Detter J.C."/>
            <person name="Bruce D."/>
            <person name="Tapia R."/>
            <person name="Goodwin L."/>
            <person name="Pitluck S."/>
            <person name="Liolios K."/>
            <person name="Ivanova N."/>
            <person name="Mavromatis K."/>
            <person name="Ovchinnikova G."/>
            <person name="Pati A."/>
            <person name="Chen A."/>
            <person name="Palaniappan K."/>
            <person name="Land M."/>
            <person name="Hauser L."/>
            <person name="Chang Y.J."/>
            <person name="Jeffries C.D."/>
            <person name="Spring S."/>
            <person name="Rohde M."/>
            <person name="Goker M."/>
            <person name="Bristow J."/>
            <person name="Eisen J.A."/>
            <person name="Markowitz V."/>
            <person name="Hugenholtz P."/>
            <person name="Kyrpides N.C."/>
            <person name="Klenk H.P."/>
        </authorList>
    </citation>
    <scope>NUCLEOTIDE SEQUENCE [LARGE SCALE GENOMIC DNA]</scope>
    <source>
        <strain evidence="3">DSM 12261 / ALA-1</strain>
    </source>
</reference>
<dbReference type="Proteomes" id="UP000002366">
    <property type="component" value="Chromosome"/>
</dbReference>
<keyword evidence="3" id="KW-1185">Reference proteome</keyword>
<dbReference type="STRING" id="572547.Amico_1639"/>
<name>D5EGS3_AMICL</name>
<proteinExistence type="predicted"/>
<keyword evidence="1" id="KW-0472">Membrane</keyword>
<dbReference type="InterPro" id="IPR008407">
    <property type="entry name" value="Brnchd-chn_aa_trnsp_AzlD"/>
</dbReference>
<dbReference type="OrthoDB" id="7870017at2"/>
<feature type="transmembrane region" description="Helical" evidence="1">
    <location>
        <begin position="76"/>
        <end position="98"/>
    </location>
</feature>
<evidence type="ECO:0000256" key="1">
    <source>
        <dbReference type="SAM" id="Phobius"/>
    </source>
</evidence>
<accession>D5EGS3</accession>
<keyword evidence="1" id="KW-1133">Transmembrane helix</keyword>